<name>A0ABN8I3T7_9NEOP</name>
<proteinExistence type="predicted"/>
<evidence type="ECO:0000313" key="2">
    <source>
        <dbReference type="Proteomes" id="UP000837857"/>
    </source>
</evidence>
<feature type="non-terminal residue" evidence="1">
    <location>
        <position position="212"/>
    </location>
</feature>
<reference evidence="1" key="1">
    <citation type="submission" date="2022-03" db="EMBL/GenBank/DDBJ databases">
        <authorList>
            <person name="Martin H S."/>
        </authorList>
    </citation>
    <scope>NUCLEOTIDE SEQUENCE</scope>
</reference>
<sequence length="212" mass="23071">MLSCTYSILWRPLRKLATIRASCVIELGRIASSLALSAPGGVCRPSAFPQIPNLHRQNPSAPAAATPPERPSPSVCCHVCPVSIAPRNRIRPLSFALGCNSRCGSQPNIIFSQSLSDRGGRCIVAGRLSRVRNIAINGPLVQGCLFADSAPHKTWRAASYRAPLISVLAGTIRTDLAKFEISELMLFKTCRYVYANWETLHDRADSERALVC</sequence>
<organism evidence="1 2">
    <name type="scientific">Iphiclides podalirius</name>
    <name type="common">scarce swallowtail</name>
    <dbReference type="NCBI Taxonomy" id="110791"/>
    <lineage>
        <taxon>Eukaryota</taxon>
        <taxon>Metazoa</taxon>
        <taxon>Ecdysozoa</taxon>
        <taxon>Arthropoda</taxon>
        <taxon>Hexapoda</taxon>
        <taxon>Insecta</taxon>
        <taxon>Pterygota</taxon>
        <taxon>Neoptera</taxon>
        <taxon>Endopterygota</taxon>
        <taxon>Lepidoptera</taxon>
        <taxon>Glossata</taxon>
        <taxon>Ditrysia</taxon>
        <taxon>Papilionoidea</taxon>
        <taxon>Papilionidae</taxon>
        <taxon>Papilioninae</taxon>
        <taxon>Iphiclides</taxon>
    </lineage>
</organism>
<protein>
    <submittedName>
        <fullName evidence="1">Uncharacterized protein</fullName>
    </submittedName>
</protein>
<accession>A0ABN8I3T7</accession>
<gene>
    <name evidence="1" type="ORF">IPOD504_LOCUS4864</name>
</gene>
<evidence type="ECO:0000313" key="1">
    <source>
        <dbReference type="EMBL" id="CAH2044953.1"/>
    </source>
</evidence>
<dbReference type="Proteomes" id="UP000837857">
    <property type="component" value="Chromosome 16"/>
</dbReference>
<dbReference type="EMBL" id="OW152828">
    <property type="protein sequence ID" value="CAH2044953.1"/>
    <property type="molecule type" value="Genomic_DNA"/>
</dbReference>
<keyword evidence="2" id="KW-1185">Reference proteome</keyword>